<organism evidence="4 5">
    <name type="scientific">Grifola frondosa</name>
    <name type="common">Maitake</name>
    <name type="synonym">Polyporus frondosus</name>
    <dbReference type="NCBI Taxonomy" id="5627"/>
    <lineage>
        <taxon>Eukaryota</taxon>
        <taxon>Fungi</taxon>
        <taxon>Dikarya</taxon>
        <taxon>Basidiomycota</taxon>
        <taxon>Agaricomycotina</taxon>
        <taxon>Agaricomycetes</taxon>
        <taxon>Polyporales</taxon>
        <taxon>Grifolaceae</taxon>
        <taxon>Grifola</taxon>
    </lineage>
</organism>
<proteinExistence type="predicted"/>
<dbReference type="OrthoDB" id="3268207at2759"/>
<keyword evidence="5" id="KW-1185">Reference proteome</keyword>
<keyword evidence="2" id="KW-0472">Membrane</keyword>
<comment type="caution">
    <text evidence="4">The sequence shown here is derived from an EMBL/GenBank/DDBJ whole genome shotgun (WGS) entry which is preliminary data.</text>
</comment>
<feature type="region of interest" description="Disordered" evidence="1">
    <location>
        <begin position="151"/>
        <end position="184"/>
    </location>
</feature>
<evidence type="ECO:0000313" key="5">
    <source>
        <dbReference type="Proteomes" id="UP000092993"/>
    </source>
</evidence>
<evidence type="ECO:0000256" key="2">
    <source>
        <dbReference type="SAM" id="Phobius"/>
    </source>
</evidence>
<dbReference type="STRING" id="5627.A0A1C7LZ28"/>
<evidence type="ECO:0000313" key="4">
    <source>
        <dbReference type="EMBL" id="OBZ69417.1"/>
    </source>
</evidence>
<name>A0A1C7LZ28_GRIFR</name>
<feature type="transmembrane region" description="Helical" evidence="2">
    <location>
        <begin position="72"/>
        <end position="100"/>
    </location>
</feature>
<dbReference type="Pfam" id="PF20152">
    <property type="entry name" value="DUF6534"/>
    <property type="match status" value="1"/>
</dbReference>
<reference evidence="4 5" key="1">
    <citation type="submission" date="2016-03" db="EMBL/GenBank/DDBJ databases">
        <title>Whole genome sequencing of Grifola frondosa 9006-11.</title>
        <authorList>
            <person name="Min B."/>
            <person name="Park H."/>
            <person name="Kim J.-G."/>
            <person name="Cho H."/>
            <person name="Oh Y.-L."/>
            <person name="Kong W.-S."/>
            <person name="Choi I.-G."/>
        </authorList>
    </citation>
    <scope>NUCLEOTIDE SEQUENCE [LARGE SCALE GENOMIC DNA]</scope>
    <source>
        <strain evidence="4 5">9006-11</strain>
    </source>
</reference>
<evidence type="ECO:0000259" key="3">
    <source>
        <dbReference type="Pfam" id="PF20152"/>
    </source>
</evidence>
<dbReference type="EMBL" id="LUGG01000017">
    <property type="protein sequence ID" value="OBZ69417.1"/>
    <property type="molecule type" value="Genomic_DNA"/>
</dbReference>
<gene>
    <name evidence="4" type="ORF">A0H81_10682</name>
</gene>
<feature type="domain" description="DUF6534" evidence="3">
    <location>
        <begin position="36"/>
        <end position="134"/>
    </location>
</feature>
<accession>A0A1C7LZ28</accession>
<sequence>MAEGANIAFAVESFQSDYFELANFSWILYLNFGAALTADFIVTVSLCWLLARHRTGFQRTDLIIRLHLRTNSLHSTSAFCCLITFIKMPDNFIFIAFYFVKPKHKPSASLFPTYSHRAPHSNPQLLAMLNTRKHVREIGPSALMSIPLSAMSGTRSRAHGQRRRDGETHEEQDSSNSDSDDNGCEVGLDDTYRCLGGAHVMVK</sequence>
<dbReference type="InterPro" id="IPR045339">
    <property type="entry name" value="DUF6534"/>
</dbReference>
<dbReference type="AlphaFoldDB" id="A0A1C7LZ28"/>
<evidence type="ECO:0000256" key="1">
    <source>
        <dbReference type="SAM" id="MobiDB-lite"/>
    </source>
</evidence>
<dbReference type="Proteomes" id="UP000092993">
    <property type="component" value="Unassembled WGS sequence"/>
</dbReference>
<protein>
    <recommendedName>
        <fullName evidence="3">DUF6534 domain-containing protein</fullName>
    </recommendedName>
</protein>
<keyword evidence="2" id="KW-0812">Transmembrane</keyword>
<feature type="transmembrane region" description="Helical" evidence="2">
    <location>
        <begin position="26"/>
        <end position="51"/>
    </location>
</feature>
<feature type="compositionally biased region" description="Basic and acidic residues" evidence="1">
    <location>
        <begin position="163"/>
        <end position="172"/>
    </location>
</feature>
<keyword evidence="2" id="KW-1133">Transmembrane helix</keyword>